<dbReference type="Pfam" id="PF13649">
    <property type="entry name" value="Methyltransf_25"/>
    <property type="match status" value="1"/>
</dbReference>
<feature type="region of interest" description="Disordered" evidence="1">
    <location>
        <begin position="19"/>
        <end position="43"/>
    </location>
</feature>
<name>A0A418XBQ9_9PSED</name>
<evidence type="ECO:0000313" key="3">
    <source>
        <dbReference type="EMBL" id="RJG09952.1"/>
    </source>
</evidence>
<dbReference type="CDD" id="cd02440">
    <property type="entry name" value="AdoMet_MTases"/>
    <property type="match status" value="1"/>
</dbReference>
<gene>
    <name evidence="3" type="ORF">D3879_18030</name>
</gene>
<dbReference type="SUPFAM" id="SSF53335">
    <property type="entry name" value="S-adenosyl-L-methionine-dependent methyltransferases"/>
    <property type="match status" value="1"/>
</dbReference>
<comment type="caution">
    <text evidence="3">The sequence shown here is derived from an EMBL/GenBank/DDBJ whole genome shotgun (WGS) entry which is preliminary data.</text>
</comment>
<protein>
    <submittedName>
        <fullName evidence="3">Class I SAM-dependent methyltransferase</fullName>
    </submittedName>
</protein>
<keyword evidence="3" id="KW-0808">Transferase</keyword>
<feature type="compositionally biased region" description="Polar residues" evidence="1">
    <location>
        <begin position="22"/>
        <end position="32"/>
    </location>
</feature>
<dbReference type="EMBL" id="QYUR01000006">
    <property type="protein sequence ID" value="RJG09952.1"/>
    <property type="molecule type" value="Genomic_DNA"/>
</dbReference>
<dbReference type="Gene3D" id="3.40.50.150">
    <property type="entry name" value="Vaccinia Virus protein VP39"/>
    <property type="match status" value="1"/>
</dbReference>
<dbReference type="GO" id="GO:0032259">
    <property type="term" value="P:methylation"/>
    <property type="evidence" value="ECO:0007669"/>
    <property type="project" value="UniProtKB-KW"/>
</dbReference>
<accession>A0A418XBQ9</accession>
<feature type="domain" description="Methyltransferase" evidence="2">
    <location>
        <begin position="184"/>
        <end position="263"/>
    </location>
</feature>
<dbReference type="InterPro" id="IPR029063">
    <property type="entry name" value="SAM-dependent_MTases_sf"/>
</dbReference>
<dbReference type="GO" id="GO:0008168">
    <property type="term" value="F:methyltransferase activity"/>
    <property type="evidence" value="ECO:0007669"/>
    <property type="project" value="UniProtKB-KW"/>
</dbReference>
<organism evidence="3 4">
    <name type="scientific">Pseudomonas cavernicola</name>
    <dbReference type="NCBI Taxonomy" id="2320866"/>
    <lineage>
        <taxon>Bacteria</taxon>
        <taxon>Pseudomonadati</taxon>
        <taxon>Pseudomonadota</taxon>
        <taxon>Gammaproteobacteria</taxon>
        <taxon>Pseudomonadales</taxon>
        <taxon>Pseudomonadaceae</taxon>
        <taxon>Pseudomonas</taxon>
    </lineage>
</organism>
<keyword evidence="4" id="KW-1185">Reference proteome</keyword>
<evidence type="ECO:0000259" key="2">
    <source>
        <dbReference type="Pfam" id="PF13649"/>
    </source>
</evidence>
<evidence type="ECO:0000313" key="4">
    <source>
        <dbReference type="Proteomes" id="UP000284021"/>
    </source>
</evidence>
<sequence>MMASRPQASFLHCELPPVASYTPGNRQRQSARLPTADGGSRMDEMIQPGTHALEQLQAEQFESATAAPRSGKPEAAASAVASNVVPFPTRLPASPQRHQGNAVLLDYLYGIDDGALQNTPSGHIRQLFDYATNSPAARALRCRRRMVARAIDETCLRLGHGARILCIASGHFREAELCQSIRYGNFGEIVVCDSDSECLRVVNQCYGELGIQTQCVHLEQLLHGPCQFAGFDLVYSAGLCDHLKDKACRQLAEQLFRALKPGGKLLLGNLRMRIVGIGFLQGLLDWRPQYRRDEQLLNLLRGVDYKDIAGARVFHDIGHRLAFLEACRYG</sequence>
<keyword evidence="3" id="KW-0489">Methyltransferase</keyword>
<proteinExistence type="predicted"/>
<dbReference type="AlphaFoldDB" id="A0A418XBQ9"/>
<reference evidence="3 4" key="1">
    <citation type="submission" date="2018-09" db="EMBL/GenBank/DDBJ databases">
        <authorList>
            <person name="Zhu H."/>
        </authorList>
    </citation>
    <scope>NUCLEOTIDE SEQUENCE [LARGE SCALE GENOMIC DNA]</scope>
    <source>
        <strain evidence="3 4">K1S02-6</strain>
    </source>
</reference>
<dbReference type="Proteomes" id="UP000284021">
    <property type="component" value="Unassembled WGS sequence"/>
</dbReference>
<evidence type="ECO:0000256" key="1">
    <source>
        <dbReference type="SAM" id="MobiDB-lite"/>
    </source>
</evidence>
<dbReference type="InterPro" id="IPR041698">
    <property type="entry name" value="Methyltransf_25"/>
</dbReference>